<dbReference type="EMBL" id="CP053587">
    <property type="protein sequence ID" value="WNZ27678.1"/>
    <property type="molecule type" value="Genomic_DNA"/>
</dbReference>
<protein>
    <submittedName>
        <fullName evidence="2">Exostosin</fullName>
    </submittedName>
</protein>
<feature type="domain" description="Exostosin GT47" evidence="1">
    <location>
        <begin position="239"/>
        <end position="310"/>
    </location>
</feature>
<proteinExistence type="predicted"/>
<accession>A0AA97ASU2</accession>
<dbReference type="Pfam" id="PF03016">
    <property type="entry name" value="Exostosin_GT47"/>
    <property type="match status" value="1"/>
</dbReference>
<dbReference type="AlphaFoldDB" id="A0AA97ASU2"/>
<evidence type="ECO:0000259" key="1">
    <source>
        <dbReference type="Pfam" id="PF03016"/>
    </source>
</evidence>
<dbReference type="PANTHER" id="PTHR11062">
    <property type="entry name" value="EXOSTOSIN HEPARAN SULFATE GLYCOSYLTRANSFERASE -RELATED"/>
    <property type="match status" value="1"/>
</dbReference>
<organism evidence="2">
    <name type="scientific">Leptolyngbya sp. NK1-12</name>
    <dbReference type="NCBI Taxonomy" id="2547451"/>
    <lineage>
        <taxon>Bacteria</taxon>
        <taxon>Bacillati</taxon>
        <taxon>Cyanobacteriota</taxon>
        <taxon>Cyanophyceae</taxon>
        <taxon>Leptolyngbyales</taxon>
        <taxon>Leptolyngbyaceae</taxon>
        <taxon>Leptolyngbya group</taxon>
        <taxon>Leptolyngbya</taxon>
    </lineage>
</organism>
<name>A0AA97ASU2_9CYAN</name>
<reference evidence="2" key="1">
    <citation type="submission" date="2020-05" db="EMBL/GenBank/DDBJ databases">
        <authorList>
            <person name="Zhu T."/>
            <person name="Keshari N."/>
            <person name="Lu X."/>
        </authorList>
    </citation>
    <scope>NUCLEOTIDE SEQUENCE</scope>
    <source>
        <strain evidence="2">NK1-12</strain>
    </source>
</reference>
<gene>
    <name evidence="2" type="ORF">HJG54_33050</name>
</gene>
<dbReference type="GO" id="GO:0016757">
    <property type="term" value="F:glycosyltransferase activity"/>
    <property type="evidence" value="ECO:0007669"/>
    <property type="project" value="InterPro"/>
</dbReference>
<dbReference type="RefSeq" id="WP_316436103.1">
    <property type="nucleotide sequence ID" value="NZ_CP053587.1"/>
</dbReference>
<dbReference type="InterPro" id="IPR004263">
    <property type="entry name" value="Exostosin"/>
</dbReference>
<evidence type="ECO:0000313" key="2">
    <source>
        <dbReference type="EMBL" id="WNZ27678.1"/>
    </source>
</evidence>
<dbReference type="InterPro" id="IPR040911">
    <property type="entry name" value="Exostosin_GT47"/>
</dbReference>
<sequence>MKLKFFADRQYFSERAPLIPLLYPFWGIPSQQCHQLWNATIAIPALQDFIQSASSYFEIAPLPEADFAILPNDLEFFAQEEVATRSNQLIAVSKAFSKPVIGFFSGDCSHLPVPFDIDLSFRDSLYRSTRKSNEFLSPTWTEDLVKTCFDGQMTVRQKREKPVIGFCGYAAGKSFKTHAKTMLYHLRKVVPKPKQEIPPYYTGHIIRSLALSRLSQSPLVEMNFVIRQQAGLIGGEPSQTQNYRNVFTQNMLNSDYIFCCRGSGNHSNRLYETLCCGRIPVILDTDCVFPLEFDIDWKKYCVYVKETELTVIDQKIAEFHASISPTRFIELQHECRELWKSKLSPEGFFSHLYRYFEVLESSALAV</sequence>